<feature type="transmembrane region" description="Helical" evidence="8">
    <location>
        <begin position="280"/>
        <end position="304"/>
    </location>
</feature>
<dbReference type="InterPro" id="IPR018086">
    <property type="entry name" value="NADH_UbQ_OxRdtase_su1_CS"/>
</dbReference>
<dbReference type="EMBL" id="MT442059">
    <property type="protein sequence ID" value="QMQ98398.1"/>
    <property type="molecule type" value="Genomic_DNA"/>
</dbReference>
<evidence type="ECO:0000256" key="4">
    <source>
        <dbReference type="ARBA" id="ARBA00022989"/>
    </source>
</evidence>
<dbReference type="GeneID" id="58907129"/>
<dbReference type="InterPro" id="IPR001694">
    <property type="entry name" value="NADH_UbQ_OxRdtase_su1/FPO"/>
</dbReference>
<dbReference type="AlphaFoldDB" id="A0A7D7JSZ0"/>
<keyword evidence="5 8" id="KW-0472">Membrane</keyword>
<dbReference type="PANTHER" id="PTHR11432">
    <property type="entry name" value="NADH DEHYDROGENASE SUBUNIT 1"/>
    <property type="match status" value="1"/>
</dbReference>
<comment type="similarity">
    <text evidence="2 6">Belongs to the complex I subunit 1 family.</text>
</comment>
<keyword evidence="7 11" id="KW-0496">Mitochondrion</keyword>
<keyword evidence="4 8" id="KW-1133">Transmembrane helix</keyword>
<feature type="transmembrane region" description="Helical" evidence="8">
    <location>
        <begin position="243"/>
        <end position="268"/>
    </location>
</feature>
<dbReference type="PROSITE" id="PS00668">
    <property type="entry name" value="COMPLEX1_ND1_2"/>
    <property type="match status" value="1"/>
</dbReference>
<keyword evidence="6" id="KW-0520">NAD</keyword>
<dbReference type="GO" id="GO:0008137">
    <property type="term" value="F:NADH dehydrogenase (ubiquinone) activity"/>
    <property type="evidence" value="ECO:0007669"/>
    <property type="project" value="UniProtKB-EC"/>
</dbReference>
<keyword evidence="3 6" id="KW-0812">Transmembrane</keyword>
<dbReference type="PANTHER" id="PTHR11432:SF3">
    <property type="entry name" value="NADH-UBIQUINONE OXIDOREDUCTASE CHAIN 1"/>
    <property type="match status" value="1"/>
</dbReference>
<sequence>MLQMLELLLMFMSVLLAVAFLTVAERKTLGYMQRRVGPNADLYYGILMAIADAAKLLLKEMIMPTHADKLILFMSPIMSLMSALLCWSVIPFGPGMTMIDHNYGLMLTLAMSSVGVFGTLLAGWSANSKYSLLGSIRSTAQLMSYELVLTTMVLLCILFAGSMNTSRYVELQSSIWLFMPLFPLSMMWFMGCVAECARPPFDNVEAESELVSGHMTEYSSSIFVLFFLSEYASILFLSTLTVMLFFGGGTGMMLGLKANVFAFTYIWVRATLPRVRYDKLMNMCWIMFTPLLFAMAMLLPSLIYMLDAQMFMYTLIYMLDSQMFMYTLYTLN</sequence>
<accession>A0A7D7JSZ0</accession>
<organism evidence="11">
    <name type="scientific">Metschnikowia hawaiiensis</name>
    <dbReference type="NCBI Taxonomy" id="27323"/>
    <lineage>
        <taxon>Eukaryota</taxon>
        <taxon>Fungi</taxon>
        <taxon>Dikarya</taxon>
        <taxon>Ascomycota</taxon>
        <taxon>Saccharomycotina</taxon>
        <taxon>Pichiomycetes</taxon>
        <taxon>Metschnikowiaceae</taxon>
        <taxon>Metschnikowia</taxon>
    </lineage>
</organism>
<evidence type="ECO:0000313" key="11">
    <source>
        <dbReference type="EMBL" id="QMQ98398.1"/>
    </source>
</evidence>
<geneLocation type="mitochondrion" evidence="11"/>
<evidence type="ECO:0000256" key="1">
    <source>
        <dbReference type="ARBA" id="ARBA00004141"/>
    </source>
</evidence>
<dbReference type="Pfam" id="PF00146">
    <property type="entry name" value="NADHdh"/>
    <property type="match status" value="1"/>
</dbReference>
<keyword evidence="7" id="KW-0830">Ubiquinone</keyword>
<evidence type="ECO:0000313" key="10">
    <source>
        <dbReference type="EMBL" id="QMQ98384.1"/>
    </source>
</evidence>
<feature type="transmembrane region" description="Helical" evidence="8">
    <location>
        <begin position="42"/>
        <end position="58"/>
    </location>
</feature>
<evidence type="ECO:0000256" key="7">
    <source>
        <dbReference type="RuleBase" id="RU000473"/>
    </source>
</evidence>
<feature type="chain" id="PRO_5033587752" description="NADH-ubiquinone oxidoreductase chain 1" evidence="9">
    <location>
        <begin position="20"/>
        <end position="332"/>
    </location>
</feature>
<name>A0A7D7JSZ0_9ASCO</name>
<dbReference type="EC" id="7.1.1.2" evidence="7"/>
<evidence type="ECO:0000256" key="6">
    <source>
        <dbReference type="RuleBase" id="RU000471"/>
    </source>
</evidence>
<dbReference type="GO" id="GO:0005743">
    <property type="term" value="C:mitochondrial inner membrane"/>
    <property type="evidence" value="ECO:0007669"/>
    <property type="project" value="UniProtKB-SubCell"/>
</dbReference>
<comment type="catalytic activity">
    <reaction evidence="7">
        <text>a ubiquinone + NADH + 5 H(+)(in) = a ubiquinol + NAD(+) + 4 H(+)(out)</text>
        <dbReference type="Rhea" id="RHEA:29091"/>
        <dbReference type="Rhea" id="RHEA-COMP:9565"/>
        <dbReference type="Rhea" id="RHEA-COMP:9566"/>
        <dbReference type="ChEBI" id="CHEBI:15378"/>
        <dbReference type="ChEBI" id="CHEBI:16389"/>
        <dbReference type="ChEBI" id="CHEBI:17976"/>
        <dbReference type="ChEBI" id="CHEBI:57540"/>
        <dbReference type="ChEBI" id="CHEBI:57945"/>
        <dbReference type="EC" id="7.1.1.2"/>
    </reaction>
</comment>
<evidence type="ECO:0000256" key="2">
    <source>
        <dbReference type="ARBA" id="ARBA00010535"/>
    </source>
</evidence>
<feature type="transmembrane region" description="Helical" evidence="8">
    <location>
        <begin position="102"/>
        <end position="124"/>
    </location>
</feature>
<proteinExistence type="inferred from homology"/>
<protein>
    <recommendedName>
        <fullName evidence="7">NADH-ubiquinone oxidoreductase chain 1</fullName>
        <ecNumber evidence="7">7.1.1.2</ecNumber>
    </recommendedName>
</protein>
<dbReference type="GO" id="GO:0009060">
    <property type="term" value="P:aerobic respiration"/>
    <property type="evidence" value="ECO:0007669"/>
    <property type="project" value="TreeGrafter"/>
</dbReference>
<evidence type="ECO:0000256" key="9">
    <source>
        <dbReference type="SAM" id="SignalP"/>
    </source>
</evidence>
<feature type="signal peptide" evidence="9">
    <location>
        <begin position="1"/>
        <end position="19"/>
    </location>
</feature>
<keyword evidence="9" id="KW-0732">Signal</keyword>
<evidence type="ECO:0000256" key="3">
    <source>
        <dbReference type="ARBA" id="ARBA00022692"/>
    </source>
</evidence>
<feature type="transmembrane region" description="Helical" evidence="8">
    <location>
        <begin position="145"/>
        <end position="163"/>
    </location>
</feature>
<feature type="transmembrane region" description="Helical" evidence="8">
    <location>
        <begin position="175"/>
        <end position="197"/>
    </location>
</feature>
<dbReference type="GO" id="GO:0003954">
    <property type="term" value="F:NADH dehydrogenase activity"/>
    <property type="evidence" value="ECO:0007669"/>
    <property type="project" value="TreeGrafter"/>
</dbReference>
<dbReference type="PROSITE" id="PS00667">
    <property type="entry name" value="COMPLEX1_ND1_1"/>
    <property type="match status" value="1"/>
</dbReference>
<evidence type="ECO:0000256" key="8">
    <source>
        <dbReference type="SAM" id="Phobius"/>
    </source>
</evidence>
<comment type="subcellular location">
    <subcellularLocation>
        <location evidence="1">Membrane</location>
        <topology evidence="1">Multi-pass membrane protein</topology>
    </subcellularLocation>
    <subcellularLocation>
        <location evidence="6">Mitochondrion inner membrane</location>
        <topology evidence="6">Multi-pass membrane protein</topology>
    </subcellularLocation>
</comment>
<dbReference type="HAMAP" id="MF_01350">
    <property type="entry name" value="NDH1_NuoH"/>
    <property type="match status" value="1"/>
</dbReference>
<gene>
    <name evidence="11" type="primary">nad1</name>
</gene>
<evidence type="ECO:0000256" key="5">
    <source>
        <dbReference type="ARBA" id="ARBA00023136"/>
    </source>
</evidence>
<dbReference type="EMBL" id="MT442058">
    <property type="protein sequence ID" value="QMQ98384.1"/>
    <property type="molecule type" value="Genomic_DNA"/>
</dbReference>
<reference evidence="11" key="1">
    <citation type="submission" date="2020-05" db="EMBL/GenBank/DDBJ databases">
        <title>Do Metschnikowia yeast have the strangest mitochondrial genomes of all fungi?</title>
        <authorList>
            <person name="Lee D.K."/>
            <person name="Hsiang T."/>
            <person name="Lachance M.-A."/>
            <person name="Smith D.R."/>
        </authorList>
    </citation>
    <scope>NUCLEOTIDE SEQUENCE</scope>
    <source>
        <strain evidence="10">UWOPS87-2203.2</strain>
        <strain evidence="11">UWOPS91-745.2</strain>
    </source>
</reference>
<dbReference type="RefSeq" id="YP_009919759.1">
    <property type="nucleotide sequence ID" value="NC_050340.1"/>
</dbReference>
<feature type="transmembrane region" description="Helical" evidence="8">
    <location>
        <begin position="218"/>
        <end position="237"/>
    </location>
</feature>
<feature type="transmembrane region" description="Helical" evidence="8">
    <location>
        <begin position="70"/>
        <end position="90"/>
    </location>
</feature>